<gene>
    <name evidence="1" type="ORF">GCM10009811_08530</name>
</gene>
<evidence type="ECO:0000313" key="2">
    <source>
        <dbReference type="Proteomes" id="UP001499938"/>
    </source>
</evidence>
<keyword evidence="2" id="KW-1185">Reference proteome</keyword>
<organism evidence="1 2">
    <name type="scientific">Nostocoides veronense</name>
    <dbReference type="NCBI Taxonomy" id="330836"/>
    <lineage>
        <taxon>Bacteria</taxon>
        <taxon>Bacillati</taxon>
        <taxon>Actinomycetota</taxon>
        <taxon>Actinomycetes</taxon>
        <taxon>Micrococcales</taxon>
        <taxon>Intrasporangiaceae</taxon>
        <taxon>Nostocoides</taxon>
    </lineage>
</organism>
<reference evidence="1 2" key="1">
    <citation type="journal article" date="2019" name="Int. J. Syst. Evol. Microbiol.">
        <title>The Global Catalogue of Microorganisms (GCM) 10K type strain sequencing project: providing services to taxonomists for standard genome sequencing and annotation.</title>
        <authorList>
            <consortium name="The Broad Institute Genomics Platform"/>
            <consortium name="The Broad Institute Genome Sequencing Center for Infectious Disease"/>
            <person name="Wu L."/>
            <person name="Ma J."/>
        </authorList>
    </citation>
    <scope>NUCLEOTIDE SEQUENCE [LARGE SCALE GENOMIC DNA]</scope>
    <source>
        <strain evidence="1 2">JCM 15592</strain>
    </source>
</reference>
<accession>A0ABN2LEG8</accession>
<dbReference type="RefSeq" id="WP_344081821.1">
    <property type="nucleotide sequence ID" value="NZ_BAAAPO010000015.1"/>
</dbReference>
<protein>
    <submittedName>
        <fullName evidence="1">Uncharacterized protein</fullName>
    </submittedName>
</protein>
<dbReference type="Proteomes" id="UP001499938">
    <property type="component" value="Unassembled WGS sequence"/>
</dbReference>
<dbReference type="EMBL" id="BAAAPO010000015">
    <property type="protein sequence ID" value="GAA1785693.1"/>
    <property type="molecule type" value="Genomic_DNA"/>
</dbReference>
<evidence type="ECO:0000313" key="1">
    <source>
        <dbReference type="EMBL" id="GAA1785693.1"/>
    </source>
</evidence>
<name>A0ABN2LEG8_9MICO</name>
<proteinExistence type="predicted"/>
<sequence length="132" mass="14992">MRERYVAVLSAQVSTTTRFPAEALGAICPSSGKFLEIVCSCLILDRMPDREVVERVAASTGLTIGEAERVIDDVLAWYRESVEDFVRRRHADLHLHGVRNDVAFRTIRNELAQRLVAPPELTERQVRRIIYG</sequence>
<comment type="caution">
    <text evidence="1">The sequence shown here is derived from an EMBL/GenBank/DDBJ whole genome shotgun (WGS) entry which is preliminary data.</text>
</comment>